<evidence type="ECO:0000259" key="2">
    <source>
        <dbReference type="Pfam" id="PF14028"/>
    </source>
</evidence>
<protein>
    <submittedName>
        <fullName evidence="3">Lantibiotic biosynthesis protein</fullName>
    </submittedName>
</protein>
<sequence length="382" mass="42494">MTTTLRPPEQPDPAGRRPAPPTGTATGTAQSAPAPAPAPDTRGDWQAYHVFYAASTRPFLLECARPLVAELDRDGLLAGWFFINYWLEGPHIRLRLRPASPEAAAAVREHAERAVADFLRRRPALYEVKGGFLADLYNTLFELEFPGAERDPYVDDSGHMRLRPNNSFSPEPYEPEYGKYGGPAGVELAEWHFQRSSELVVQAAATMNLHLRTVLLGVAAQLMMTMSGCLVPDEEALLHFLDRYHAFWNQAFAGTNFTARDGYDRAYGAMDASLTRRFTDIRRAVAEPAPEKLPGFLRGWAEHCLDLRDRITDLARGGDLVFRSWDGTGDLPVGDPEQALPMLLSPYMHMTNNRLSVSVRDEAYLSYVLGRALREPQPPAAA</sequence>
<gene>
    <name evidence="3" type="ORF">ITX44_21075</name>
</gene>
<name>A0ABS2TUH4_9ACTN</name>
<feature type="region of interest" description="Disordered" evidence="1">
    <location>
        <begin position="1"/>
        <end position="40"/>
    </location>
</feature>
<feature type="domain" description="Thiopeptide-type bacteriocin biosynthesis" evidence="2">
    <location>
        <begin position="45"/>
        <end position="373"/>
    </location>
</feature>
<evidence type="ECO:0000313" key="3">
    <source>
        <dbReference type="EMBL" id="MBM9506976.1"/>
    </source>
</evidence>
<organism evidence="3 4">
    <name type="scientific">Actinacidiphila acididurans</name>
    <dbReference type="NCBI Taxonomy" id="2784346"/>
    <lineage>
        <taxon>Bacteria</taxon>
        <taxon>Bacillati</taxon>
        <taxon>Actinomycetota</taxon>
        <taxon>Actinomycetes</taxon>
        <taxon>Kitasatosporales</taxon>
        <taxon>Streptomycetaceae</taxon>
        <taxon>Actinacidiphila</taxon>
    </lineage>
</organism>
<dbReference type="RefSeq" id="WP_205358846.1">
    <property type="nucleotide sequence ID" value="NZ_JADKYB010000011.1"/>
</dbReference>
<feature type="compositionally biased region" description="Low complexity" evidence="1">
    <location>
        <begin position="12"/>
        <end position="33"/>
    </location>
</feature>
<reference evidence="3 4" key="1">
    <citation type="submission" date="2021-01" db="EMBL/GenBank/DDBJ databases">
        <title>Streptomyces acididurans sp. nov., isolated from a peat swamp forest soil.</title>
        <authorList>
            <person name="Chantavorakit T."/>
            <person name="Duangmal K."/>
        </authorList>
    </citation>
    <scope>NUCLEOTIDE SEQUENCE [LARGE SCALE GENOMIC DNA]</scope>
    <source>
        <strain evidence="3 4">KK5PA1</strain>
    </source>
</reference>
<evidence type="ECO:0000313" key="4">
    <source>
        <dbReference type="Proteomes" id="UP000749040"/>
    </source>
</evidence>
<dbReference type="Proteomes" id="UP000749040">
    <property type="component" value="Unassembled WGS sequence"/>
</dbReference>
<proteinExistence type="predicted"/>
<dbReference type="InterPro" id="IPR023809">
    <property type="entry name" value="Thiopep_bacteriocin_synth_dom"/>
</dbReference>
<comment type="caution">
    <text evidence="3">The sequence shown here is derived from an EMBL/GenBank/DDBJ whole genome shotgun (WGS) entry which is preliminary data.</text>
</comment>
<dbReference type="Pfam" id="PF14028">
    <property type="entry name" value="Lant_dehydr_C"/>
    <property type="match status" value="1"/>
</dbReference>
<keyword evidence="4" id="KW-1185">Reference proteome</keyword>
<evidence type="ECO:0000256" key="1">
    <source>
        <dbReference type="SAM" id="MobiDB-lite"/>
    </source>
</evidence>
<accession>A0ABS2TUH4</accession>
<dbReference type="EMBL" id="JADKYB010000011">
    <property type="protein sequence ID" value="MBM9506976.1"/>
    <property type="molecule type" value="Genomic_DNA"/>
</dbReference>